<feature type="compositionally biased region" description="Basic and acidic residues" evidence="1">
    <location>
        <begin position="280"/>
        <end position="292"/>
    </location>
</feature>
<dbReference type="RefSeq" id="WP_108146038.1">
    <property type="nucleotide sequence ID" value="NZ_PYGR01000035.1"/>
</dbReference>
<feature type="region of interest" description="Disordered" evidence="1">
    <location>
        <begin position="220"/>
        <end position="251"/>
    </location>
</feature>
<evidence type="ECO:0000313" key="2">
    <source>
        <dbReference type="EMBL" id="PTO35109.1"/>
    </source>
</evidence>
<dbReference type="Proteomes" id="UP000244022">
    <property type="component" value="Unassembled WGS sequence"/>
</dbReference>
<evidence type="ECO:0000256" key="1">
    <source>
        <dbReference type="SAM" id="MobiDB-lite"/>
    </source>
</evidence>
<feature type="region of interest" description="Disordered" evidence="1">
    <location>
        <begin position="1"/>
        <end position="20"/>
    </location>
</feature>
<feature type="region of interest" description="Disordered" evidence="1">
    <location>
        <begin position="352"/>
        <end position="403"/>
    </location>
</feature>
<comment type="caution">
    <text evidence="2">The sequence shown here is derived from an EMBL/GenBank/DDBJ whole genome shotgun (WGS) entry which is preliminary data.</text>
</comment>
<feature type="compositionally biased region" description="Basic and acidic residues" evidence="1">
    <location>
        <begin position="220"/>
        <end position="229"/>
    </location>
</feature>
<feature type="compositionally biased region" description="Basic and acidic residues" evidence="1">
    <location>
        <begin position="3152"/>
        <end position="3164"/>
    </location>
</feature>
<feature type="compositionally biased region" description="Polar residues" evidence="1">
    <location>
        <begin position="3106"/>
        <end position="3117"/>
    </location>
</feature>
<evidence type="ECO:0008006" key="4">
    <source>
        <dbReference type="Google" id="ProtNLM"/>
    </source>
</evidence>
<accession>A0A2T5DBT0</accession>
<proteinExistence type="predicted"/>
<feature type="region of interest" description="Disordered" evidence="1">
    <location>
        <begin position="3051"/>
        <end position="3090"/>
    </location>
</feature>
<feature type="region of interest" description="Disordered" evidence="1">
    <location>
        <begin position="1614"/>
        <end position="1657"/>
    </location>
</feature>
<feature type="region of interest" description="Disordered" evidence="1">
    <location>
        <begin position="3106"/>
        <end position="3176"/>
    </location>
</feature>
<reference evidence="2 3" key="1">
    <citation type="submission" date="2018-03" db="EMBL/GenBank/DDBJ databases">
        <title>Draft genome sequences of four Enterococcus mundtii strains isolated from beef slaughterhouses in Kenya.</title>
        <authorList>
            <person name="Wambui J."/>
            <person name="Stevens M."/>
            <person name="Njage P."/>
            <person name="Stephan R."/>
            <person name="Tasara T."/>
        </authorList>
    </citation>
    <scope>NUCLEOTIDE SEQUENCE [LARGE SCALE GENOMIC DNA]</scope>
    <source>
        <strain evidence="2 3">H18-EM</strain>
    </source>
</reference>
<feature type="region of interest" description="Disordered" evidence="1">
    <location>
        <begin position="270"/>
        <end position="292"/>
    </location>
</feature>
<sequence>MPQDDFRRENGLFNNKRNDEMNEKHAQQVLNFIASNSGHTLTEQGIRHPVGWLYTWMTLGAIVPPVDRLNQRSSPTTAFEADTRIDLRSEGNQTRIHSFHSSSTVNPNLIHHRSQVPLIENISSSFLADPQIETTINPTNNSSTQIRPFYPHQNLELKPDIAEVAHEFSLSIHKIAHDIEELMNCTLTKRATQMKKWIFWGEDIEQTQLRTVCKVAVAKAKKENGERPRQRSQYQHFSFHRMPNNSTPETNQFKANEKLEKLREIFQAAFENKQSQHGNTTDKKSQSTDKMSNETDYFLDGLTETFSQFFREYEHTNYTKEQAGANGGSVMAHFIDLLLRTFSVDYGKHGPDEPQTRKNMNLPMKTHPNNNVLSHKTSIKKVSQKKQGESYQEKASNLKSETQPVLKSEERRVLAQIYQLASDFLGRADRFVQKTVGLQFLAAEAKSIPTDRQMQSDHPVSNDPDMKSYQVLSRETLMKLNYIIMAYLDNSPSPESTATQLEPFWYDYEVYEKRGEIEKVNQALTQFLCEQSIPCEGLSTLQLFNALKNWISKAGEKNKLARKLQVAQLILKTLGLPSQGLSDKRGEEIIIQWRNNNIFKDYTFALPPKLTVKEEDNHEATNPPIKTTTSLPPVVIDPQLQSTEEIPLETRIKLQMVFTKYMYGQMLDGMLKGQIPENLPPLWYDRALFERRDAIDKVNDSVNVFICQKKRRCSTMSGQELLLEVQHWERVDDVETERSKRKQVAEIILRVSGLPPRKLTDETVASILMQWRNNNLFKNYQFKSLEKAYTEIPIFNTSQSMLTTPTRIAKKGDGAILPQLTVPTTQPVVMNDAKRQKKKGTSTTKENSEFDEKAFGERLNKVNSIIVAFFEGKPSPVPTSEKLAPMWYEQEIFNKINLTQNVNDAIKKFLCEQKVPCENLSPLQLILATQEFLRRDGKEVELSRNKQVAEIILNSSGLTGQTIADTRATAIILQWRNNNIFRDYTFFPANGHEEVEILNNDLIGIITSVRPNTYGSLPVDIVTTVNNMHVAYMKKLPLPISIEEPLIPLWYDYELFQDREKTKNANQFVQKFLYSQQFFNDDRSPQGIVLAAHEWINDGQVDSKILERQKQLVPNILEGHGMVRQNLTAVEETNIYFQWKTNNMLSNYQFIELKLPVEKGKVTETSEMKVIPSTMEDSDLALVHTIVVDLVKNVTPVTHYAEPLPILYSHFGLFLRRDETNMVNQKLKEFFSKAGIEIKDTTSNELEKAQFQWIEKGGTSESNDTSEREQFLAYFIAKAYGLTDIRFGEFWSSIKTQEIFNQWKSNTLLEGYTFKELSPETIHYQLGKIEHPNVVRLNLQNKESKQIFSDFINDRSPTISKTQPISKFYHHQLIFDQRGKTPEVNEVVKKFLQDRGISFKHPTTSELVRQLQVWLLEGPTYEAIIEREIQIARIIQAEYGSSEEEVTATDARYIILQWENNNAQIDYTYKESREWDAIDISEIEATVVQQEKIDAFTRENNAVLITDIAIEDQEESLLGLTEQQKENIQKKIISFLAARDIEVDITKPNELMLKTAEWATIKVNDDVKINSTKVNMLANLILGKNAGAEIADEKAEVTFKKWLYDMASGLPITPAEPAKEEKTSTISVTPATTTSKTVTSTQSSNINENQRPKYAAPNWRDPNLKVQVVQFFRQEGVLKGEVTQANILVAMGTWFTQEGTGMVLSYDKLQKFSKVILNQLKLYGGGQGEKISDRAARSTIMNWVFENVLGSSVEVYMLKKILDSPDPSQVTIGSIRKLFEIDELNAETKFLEIPEEELTVVKKLWVLFLKEVLPNYLLDVSMLPDETPISNYNSLMQLTGTRLLEDAGIRTSFTQEEIQKFGSLYWEKISKTGVKRVDELRYIVTPAMLAVAQLNPDLLLKALEEGNYQEVAVNTFLNYWKNSYFILTESLESLYEAYGGYQKEAINWRRKQVLAKEVAQLCAQYDKDRAKLYTSYALEQDYLSGALTACRNYTPPNLEEWYTRLTKAVSDAYYPFDQKLIDFALLKFNEKEQEFMFSPETQIYEATAKLKHVMEVSTIPSGYRLPPDLIIELELENTDLFVAVKGKEERCYGLKKLDKSGGYVFYRVDDKPMLYLINGLFNQKEHLRGGYKEIKNGVQIGKREFLFYKSINRDKRLSQGKETQSFIEGLASKHRDNLYQNLYQSGNDRAISDQVLEVLQSIIPFYDCVIGIGNQDASVAVPSCVLDALLLIPFLGQVTSLNMKFALGMAKAIATGGIRQAIRLGGQFIPNFSESKLLLAHLIRYIDPGVEPIIDGGKFILKELVALKNEIWVANDVKKMLEKASNLNIQPPVFPKDVSIARLPEDGLEVPVKHMKDDIYRIVTDLTTDDVYGNAFNLRGNQLEVISDPVSFTQEQKALITRLSKDINPEHVFLEEPNLNPGAYGSGTVLTIPGRGQETKYFIDMNGQTVPVRVRSVENHKVRYDVIDGENIYPVNCKGKKWYFEETTSPSIPKELAEDVMKKIDEFDSIKDPSFISAPDEKGLRWNRWGKSYIKINDHYIPLISIPQGENRYYLLKKDVNQWKTVLSYTPDTGTFRLETIEEKVISDNRLKSRSWKVTFPKFGNQKLPPFKKMPKSPGKGQYWNELRNTIPAETKYKKPDTKKKIDRINDNILNPISTFIPEPKPVVYNNQKWNRDFILKTIIEELPKEPAIGVRIYSGLDASKSPEFLQQFLIDLRRDFDKSIDYYDKAIEVFAEALTRDRIAESKIGNYLVKFFQLESVPNQEPILLESLNRLISVVQKGRQFLQQTADWDYENILVVSTDLVRQGDSQEFRTLYKEYIETKAEVFSYDPECRMVIFADAFHLDPSLAKGKEIGVNKVRALLHETSHLSSGTVDLMAYATTKLGVVKTGKMMVDEYVKNFESILNSEGFTSLVEEIAEFQNKPGLTKETVWNELKKNNVLRVNVQISDADMIAMILRDAAEGRDFDGVVRVARGLDDVTLGNGFLSTFLALEYVQDHGYFDKYIQLNQTMIQEHATTIPSQTNVTAKVSDHQLTNLRKKREIDQPDLFTKGQSKRDLSSIESTIEEPNRIKRSVSNEQTGMESAPPSMKRSFLNLVVSSTEKSTMVNSERSNQQEVKHQTVPNERTGIESVSSSMKRSFLNLAVTSTEKSGRVNSERSSRQEKKHQPKLVLQL</sequence>
<protein>
    <recommendedName>
        <fullName evidence="4">QWxxN domain</fullName>
    </recommendedName>
</protein>
<feature type="compositionally biased region" description="Polar residues" evidence="1">
    <location>
        <begin position="367"/>
        <end position="376"/>
    </location>
</feature>
<evidence type="ECO:0000313" key="3">
    <source>
        <dbReference type="Proteomes" id="UP000244022"/>
    </source>
</evidence>
<organism evidence="2 3">
    <name type="scientific">Enterococcus mundtii</name>
    <dbReference type="NCBI Taxonomy" id="53346"/>
    <lineage>
        <taxon>Bacteria</taxon>
        <taxon>Bacillati</taxon>
        <taxon>Bacillota</taxon>
        <taxon>Bacilli</taxon>
        <taxon>Lactobacillales</taxon>
        <taxon>Enterococcaceae</taxon>
        <taxon>Enterococcus</taxon>
    </lineage>
</organism>
<dbReference type="EMBL" id="PYGR01000035">
    <property type="protein sequence ID" value="PTO35109.1"/>
    <property type="molecule type" value="Genomic_DNA"/>
</dbReference>
<gene>
    <name evidence="2" type="ORF">C6N14_09140</name>
</gene>
<name>A0A2T5DBT0_ENTMU</name>
<feature type="compositionally biased region" description="Low complexity" evidence="1">
    <location>
        <begin position="1624"/>
        <end position="1644"/>
    </location>
</feature>
<dbReference type="NCBIfam" id="NF033898">
    <property type="entry name" value="QWxxN_dom"/>
    <property type="match status" value="6"/>
</dbReference>
<feature type="compositionally biased region" description="Polar residues" evidence="1">
    <location>
        <begin position="393"/>
        <end position="403"/>
    </location>
</feature>